<evidence type="ECO:0000313" key="2">
    <source>
        <dbReference type="Proteomes" id="UP000515928"/>
    </source>
</evidence>
<name>A0A7G9S120_9FIRM</name>
<organism evidence="1 2">
    <name type="scientific">Erysipelothrix inopinata</name>
    <dbReference type="NCBI Taxonomy" id="225084"/>
    <lineage>
        <taxon>Bacteria</taxon>
        <taxon>Bacillati</taxon>
        <taxon>Bacillota</taxon>
        <taxon>Erysipelotrichia</taxon>
        <taxon>Erysipelotrichales</taxon>
        <taxon>Erysipelotrichaceae</taxon>
        <taxon>Erysipelothrix</taxon>
    </lineage>
</organism>
<proteinExistence type="predicted"/>
<evidence type="ECO:0000313" key="1">
    <source>
        <dbReference type="EMBL" id="QNN61545.1"/>
    </source>
</evidence>
<keyword evidence="2" id="KW-1185">Reference proteome</keyword>
<dbReference type="EMBL" id="CP060715">
    <property type="protein sequence ID" value="QNN61545.1"/>
    <property type="molecule type" value="Genomic_DNA"/>
</dbReference>
<dbReference type="RefSeq" id="WP_187534744.1">
    <property type="nucleotide sequence ID" value="NZ_CBCSHU010000003.1"/>
</dbReference>
<dbReference type="Proteomes" id="UP000515928">
    <property type="component" value="Chromosome"/>
</dbReference>
<reference evidence="1 2" key="1">
    <citation type="submission" date="2020-08" db="EMBL/GenBank/DDBJ databases">
        <title>Genome sequence of Erysipelothrix inopinata DSM 15511T.</title>
        <authorList>
            <person name="Hyun D.-W."/>
            <person name="Bae J.-W."/>
        </authorList>
    </citation>
    <scope>NUCLEOTIDE SEQUENCE [LARGE SCALE GENOMIC DNA]</scope>
    <source>
        <strain evidence="1 2">DSM 15511</strain>
    </source>
</reference>
<protein>
    <submittedName>
        <fullName evidence="1">Uncharacterized protein</fullName>
    </submittedName>
</protein>
<dbReference type="KEGG" id="eio:H9L01_04100"/>
<gene>
    <name evidence="1" type="ORF">H9L01_04100</name>
</gene>
<dbReference type="AlphaFoldDB" id="A0A7G9S120"/>
<sequence>MTHHRKDTKYITDMKLKYPESPLLKELVITEGVLSMRDCCTEVISILTEEQLYNIANNIRMLDSDGFFQLEDSNLI</sequence>
<accession>A0A7G9S120</accession>